<dbReference type="GeneID" id="95335605"/>
<protein>
    <submittedName>
        <fullName evidence="1">Uncharacterized protein</fullName>
    </submittedName>
</protein>
<evidence type="ECO:0000313" key="1">
    <source>
        <dbReference type="EMBL" id="ABE60260.1"/>
    </source>
</evidence>
<dbReference type="Proteomes" id="UP000000239">
    <property type="component" value="Chromosome"/>
</dbReference>
<dbReference type="EMBL" id="CP000285">
    <property type="protein sequence ID" value="ABE60260.1"/>
    <property type="molecule type" value="Genomic_DNA"/>
</dbReference>
<dbReference type="AlphaFoldDB" id="Q1QTE8"/>
<proteinExistence type="predicted"/>
<accession>Q1QTE8</accession>
<keyword evidence="2" id="KW-1185">Reference proteome</keyword>
<sequence>MTLRHAESGDASRLDLDLTPFQKDGQCYGDYHRLPLDPMLKRLHVQARRAGLADASLETRDLMSHMALDEDHIVTQEISGRVWRYNVGYSETPSQLEPALDAFNERMLEEPLPSALARLTESWVYMPGQLDAGNAQRTEVLWMDKPARARYRLEQVQHWFRTLRDNSERLEGDWLAWHLTHLPLTQAPVIDSVDAFGKLARLDLGERQALGPLDFTRYQHGVCQEGMGLAITHLPRRLDALATLDDALVMHRGQVENVLARLDRALAD</sequence>
<evidence type="ECO:0000313" key="2">
    <source>
        <dbReference type="Proteomes" id="UP000000239"/>
    </source>
</evidence>
<organism evidence="1 2">
    <name type="scientific">Chromohalobacter israelensis (strain ATCC BAA-138 / DSM 3043 / CIP 106854 / NCIMB 13768 / 1H11)</name>
    <name type="common">Chromohalobacter salexigens</name>
    <dbReference type="NCBI Taxonomy" id="290398"/>
    <lineage>
        <taxon>Bacteria</taxon>
        <taxon>Pseudomonadati</taxon>
        <taxon>Pseudomonadota</taxon>
        <taxon>Gammaproteobacteria</taxon>
        <taxon>Oceanospirillales</taxon>
        <taxon>Halomonadaceae</taxon>
        <taxon>Chromohalobacter</taxon>
    </lineage>
</organism>
<gene>
    <name evidence="1" type="ordered locus">Csal_2915</name>
</gene>
<dbReference type="OrthoDB" id="6179920at2"/>
<reference evidence="1 2" key="1">
    <citation type="journal article" date="2011" name="Stand. Genomic Sci.">
        <title>Complete genome sequence of the halophilic and highly halotolerant Chromohalobacter salexigens type strain (1H11(T)).</title>
        <authorList>
            <person name="Copeland A."/>
            <person name="O'Connor K."/>
            <person name="Lucas S."/>
            <person name="Lapidus A."/>
            <person name="Berry K.W."/>
            <person name="Detter J.C."/>
            <person name="Del Rio T.G."/>
            <person name="Hammon N."/>
            <person name="Dalin E."/>
            <person name="Tice H."/>
            <person name="Pitluck S."/>
            <person name="Bruce D."/>
            <person name="Goodwin L."/>
            <person name="Han C."/>
            <person name="Tapia R."/>
            <person name="Saunders E."/>
            <person name="Schmutz J."/>
            <person name="Brettin T."/>
            <person name="Larimer F."/>
            <person name="Land M."/>
            <person name="Hauser L."/>
            <person name="Vargas C."/>
            <person name="Nieto J.J."/>
            <person name="Kyrpides N.C."/>
            <person name="Ivanova N."/>
            <person name="Goker M."/>
            <person name="Klenk H.P."/>
            <person name="Csonka L.N."/>
            <person name="Woyke T."/>
        </authorList>
    </citation>
    <scope>NUCLEOTIDE SEQUENCE [LARGE SCALE GENOMIC DNA]</scope>
    <source>
        <strain evidence="2">ATCC BAA-138 / DSM 3043 / CIP 106854 / NCIMB 13768 / 1H11</strain>
    </source>
</reference>
<name>Q1QTE8_CHRI1</name>
<dbReference type="KEGG" id="csa:Csal_2915"/>
<dbReference type="RefSeq" id="WP_011508206.1">
    <property type="nucleotide sequence ID" value="NC_007963.1"/>
</dbReference>
<dbReference type="HOGENOM" id="CLU_1037061_0_0_6"/>